<feature type="domain" description="K Homology" evidence="5">
    <location>
        <begin position="214"/>
        <end position="291"/>
    </location>
</feature>
<evidence type="ECO:0000256" key="1">
    <source>
        <dbReference type="ARBA" id="ARBA00022737"/>
    </source>
</evidence>
<dbReference type="SMART" id="SM00322">
    <property type="entry name" value="KH"/>
    <property type="match status" value="9"/>
</dbReference>
<evidence type="ECO:0000256" key="2">
    <source>
        <dbReference type="PROSITE-ProRule" id="PRU00117"/>
    </source>
</evidence>
<feature type="domain" description="K Homology" evidence="5">
    <location>
        <begin position="1221"/>
        <end position="1293"/>
    </location>
</feature>
<keyword evidence="1" id="KW-0677">Repeat</keyword>
<reference evidence="6 7" key="1">
    <citation type="submission" date="2023-08" db="EMBL/GenBank/DDBJ databases">
        <title>Black Yeasts Isolated from many extreme environments.</title>
        <authorList>
            <person name="Coleine C."/>
            <person name="Stajich J.E."/>
            <person name="Selbmann L."/>
        </authorList>
    </citation>
    <scope>NUCLEOTIDE SEQUENCE [LARGE SCALE GENOMIC DNA]</scope>
    <source>
        <strain evidence="6 7">CCFEE 5910</strain>
    </source>
</reference>
<feature type="domain" description="K Homology" evidence="5">
    <location>
        <begin position="293"/>
        <end position="384"/>
    </location>
</feature>
<accession>A0AAN7STW0</accession>
<keyword evidence="7" id="KW-1185">Reference proteome</keyword>
<keyword evidence="3" id="KW-0175">Coiled coil</keyword>
<organism evidence="6 7">
    <name type="scientific">Lithohypha guttulata</name>
    <dbReference type="NCBI Taxonomy" id="1690604"/>
    <lineage>
        <taxon>Eukaryota</taxon>
        <taxon>Fungi</taxon>
        <taxon>Dikarya</taxon>
        <taxon>Ascomycota</taxon>
        <taxon>Pezizomycotina</taxon>
        <taxon>Eurotiomycetes</taxon>
        <taxon>Chaetothyriomycetidae</taxon>
        <taxon>Chaetothyriales</taxon>
        <taxon>Trichomeriaceae</taxon>
        <taxon>Lithohypha</taxon>
    </lineage>
</organism>
<dbReference type="InterPro" id="IPR004088">
    <property type="entry name" value="KH_dom_type_1"/>
</dbReference>
<dbReference type="Pfam" id="PF22952">
    <property type="entry name" value="KH_11"/>
    <property type="match status" value="1"/>
</dbReference>
<feature type="region of interest" description="Disordered" evidence="4">
    <location>
        <begin position="1"/>
        <end position="157"/>
    </location>
</feature>
<proteinExistence type="predicted"/>
<feature type="domain" description="K Homology" evidence="5">
    <location>
        <begin position="881"/>
        <end position="950"/>
    </location>
</feature>
<feature type="region of interest" description="Disordered" evidence="4">
    <location>
        <begin position="828"/>
        <end position="858"/>
    </location>
</feature>
<comment type="caution">
    <text evidence="6">The sequence shown here is derived from an EMBL/GenBank/DDBJ whole genome shotgun (WGS) entry which is preliminary data.</text>
</comment>
<evidence type="ECO:0000256" key="4">
    <source>
        <dbReference type="SAM" id="MobiDB-lite"/>
    </source>
</evidence>
<feature type="domain" description="K Homology" evidence="5">
    <location>
        <begin position="954"/>
        <end position="1028"/>
    </location>
</feature>
<sequence length="1297" mass="142756">MATIEASVGKTPAQLMAERDAAQAAHHVTVEDVVDEEDIEHPPPSQQTGAATATESPATNGSAGVMSTKAAGKQKEKPDVLNTQDEDAFPTLGGQSKPTAQAPGWGSKGTLRTPASPALSGASTPARPASRGPAMPGGAVNLPSQNRDHFDISKQDMNPNAPIQKVLADAKRKYKVNTGIQEISGGRERRFYAEGPQKAQVRAALLDISKAISVEKDIKLQIPASASAAIIGKGGSNITAWQNQHGVRINIKRDPREPSDDPNDPRIDVVELKGDAASVREVQYKIGQMVKQNQPKVNMPLRGVPPELYPFLAGQYKPDIDRLQQGNGLDINIPQYHTWQAQPPPRAAADGRAQFVPHGDSHIMLSGEQESAMQAQRAIEQLVKQLQEQLAVEEMTSEQVLHPYIVGERGMDPIDFLDQTGCAIVLPPGHHESDDIHIIGPQDRIQEGRDLAERLMAEKHTRPIDLSRQFASAPMGADRHSRALAKYLQEKAIEREIMNAHNSEVVFPVHAGAGPNWNIISSDAQKAVAAKNDITKITQAFPPSRISLLEMDPYYHQHVGDMFSQQLQNDHGVFMMIPDDPEEPIMLVYEGPEEADPYAKLRRGRPTSPEQQEFERALQAAQDFLLGQIPSRDIHARDVPVPRKHHERVRRHVRNLQQETPAQFPVQLDFGQPSGRRARAQQPQVAENVFLRGPSPDEVEALRQQIENFLLELEQDEKERDYTTTFDFPENFKKNLIGKNGANIQTLREKHDVEIHTKEPGKVVIQGPQKKADACKAEIVRLGKQYEDEVSYTIKVDPKFHGELIGKSGENLTKLQNKVNREVRIDFPRANRGGDTSDNVSEAGGSTQRQASDEIKIRGPRAKADKIRDELLSLTQYLQDNSHTATVSVHRDQVRSLIGRGGSELERLRGETGAQVDVPNKPEGERVTITIKGSKAAVDKARQEIQSKAKAFDAITTQTIAVDRKYHRDLIGSKGLNIQKIVHEAGGPERSAEAVQFPKQGEDSSTLTIKGTQDVVDKIVSAINSFVEERDNQVTQIVDIPADQHRMLIGSAGNIRKSIEQQFSIALDVPRRETGSTGVKITGRSDAVAQAKQHIIHLTKQPEGTTVMVPRNVHHVVANDGRFFRDLSRQGIKVDHKGQQPPRKPAAQNGSRARVNADAPLITDDVSDSIQHAFNLQLLNALSEETGEIPWVLIGNRDVTEADISKVAQQIQDAISQAEEPRHIGYLRLSDPALHRHVIGQGGRTINSIRKRTGCDIQVPGGAKSQNQGEDITIVGGKDDIEMARDLILEEIEKAGS</sequence>
<dbReference type="CDD" id="cd00105">
    <property type="entry name" value="KH-I"/>
    <property type="match status" value="1"/>
</dbReference>
<dbReference type="Gene3D" id="3.30.1370.10">
    <property type="entry name" value="K Homology domain, type 1"/>
    <property type="match status" value="7"/>
</dbReference>
<protein>
    <recommendedName>
        <fullName evidence="5">K Homology domain-containing protein</fullName>
    </recommendedName>
</protein>
<dbReference type="PANTHER" id="PTHR10288">
    <property type="entry name" value="KH DOMAIN CONTAINING RNA BINDING PROTEIN"/>
    <property type="match status" value="1"/>
</dbReference>
<dbReference type="EMBL" id="JAVRRJ010000011">
    <property type="protein sequence ID" value="KAK5080948.1"/>
    <property type="molecule type" value="Genomic_DNA"/>
</dbReference>
<evidence type="ECO:0000256" key="3">
    <source>
        <dbReference type="SAM" id="Coils"/>
    </source>
</evidence>
<feature type="domain" description="K Homology" evidence="5">
    <location>
        <begin position="720"/>
        <end position="784"/>
    </location>
</feature>
<dbReference type="GO" id="GO:0003723">
    <property type="term" value="F:RNA binding"/>
    <property type="evidence" value="ECO:0007669"/>
    <property type="project" value="UniProtKB-UniRule"/>
</dbReference>
<feature type="compositionally biased region" description="Polar residues" evidence="4">
    <location>
        <begin position="834"/>
        <end position="850"/>
    </location>
</feature>
<evidence type="ECO:0000313" key="6">
    <source>
        <dbReference type="EMBL" id="KAK5080948.1"/>
    </source>
</evidence>
<feature type="coiled-coil region" evidence="3">
    <location>
        <begin position="365"/>
        <end position="396"/>
    </location>
</feature>
<dbReference type="PROSITE" id="PS50084">
    <property type="entry name" value="KH_TYPE_1"/>
    <property type="match status" value="7"/>
</dbReference>
<dbReference type="SUPFAM" id="SSF54791">
    <property type="entry name" value="Eukaryotic type KH-domain (KH-domain type I)"/>
    <property type="match status" value="7"/>
</dbReference>
<feature type="domain" description="K Homology" evidence="5">
    <location>
        <begin position="389"/>
        <end position="457"/>
    </location>
</feature>
<feature type="compositionally biased region" description="Polar residues" evidence="4">
    <location>
        <begin position="46"/>
        <end position="62"/>
    </location>
</feature>
<dbReference type="Proteomes" id="UP001309876">
    <property type="component" value="Unassembled WGS sequence"/>
</dbReference>
<feature type="region of interest" description="Disordered" evidence="4">
    <location>
        <begin position="1132"/>
        <end position="1154"/>
    </location>
</feature>
<name>A0AAN7STW0_9EURO</name>
<gene>
    <name evidence="6" type="ORF">LTR05_008264</name>
</gene>
<keyword evidence="2" id="KW-0694">RNA-binding</keyword>
<dbReference type="InterPro" id="IPR054548">
    <property type="entry name" value="SCP160-like_KH"/>
</dbReference>
<feature type="domain" description="K Homology" evidence="5">
    <location>
        <begin position="1032"/>
        <end position="1100"/>
    </location>
</feature>
<dbReference type="Pfam" id="PF00013">
    <property type="entry name" value="KH_1"/>
    <property type="match status" value="7"/>
</dbReference>
<dbReference type="InterPro" id="IPR036612">
    <property type="entry name" value="KH_dom_type_1_sf"/>
</dbReference>
<feature type="domain" description="K Homology" evidence="5">
    <location>
        <begin position="788"/>
        <end position="876"/>
    </location>
</feature>
<dbReference type="InterPro" id="IPR004087">
    <property type="entry name" value="KH_dom"/>
</dbReference>
<evidence type="ECO:0000259" key="5">
    <source>
        <dbReference type="SMART" id="SM00322"/>
    </source>
</evidence>
<dbReference type="CDD" id="cd22408">
    <property type="entry name" value="KH-I_Vigilin_rpt4"/>
    <property type="match status" value="1"/>
</dbReference>
<evidence type="ECO:0000313" key="7">
    <source>
        <dbReference type="Proteomes" id="UP001309876"/>
    </source>
</evidence>